<name>A0A2S4LA60_9HYPO</name>
<organism evidence="1 2">
    <name type="scientific">Tolypocladium paradoxum</name>
    <dbReference type="NCBI Taxonomy" id="94208"/>
    <lineage>
        <taxon>Eukaryota</taxon>
        <taxon>Fungi</taxon>
        <taxon>Dikarya</taxon>
        <taxon>Ascomycota</taxon>
        <taxon>Pezizomycotina</taxon>
        <taxon>Sordariomycetes</taxon>
        <taxon>Hypocreomycetidae</taxon>
        <taxon>Hypocreales</taxon>
        <taxon>Ophiocordycipitaceae</taxon>
        <taxon>Tolypocladium</taxon>
    </lineage>
</organism>
<gene>
    <name evidence="1" type="ORF">TPAR_00489</name>
</gene>
<evidence type="ECO:0000313" key="2">
    <source>
        <dbReference type="Proteomes" id="UP000237481"/>
    </source>
</evidence>
<evidence type="ECO:0000313" key="1">
    <source>
        <dbReference type="EMBL" id="POR39297.1"/>
    </source>
</evidence>
<dbReference type="SUPFAM" id="SSF56112">
    <property type="entry name" value="Protein kinase-like (PK-like)"/>
    <property type="match status" value="1"/>
</dbReference>
<dbReference type="GO" id="GO:0016301">
    <property type="term" value="F:kinase activity"/>
    <property type="evidence" value="ECO:0007669"/>
    <property type="project" value="UniProtKB-KW"/>
</dbReference>
<dbReference type="Gene3D" id="1.10.510.10">
    <property type="entry name" value="Transferase(Phosphotransferase) domain 1"/>
    <property type="match status" value="1"/>
</dbReference>
<sequence>MIALLGPPPEELLARGRLKGIFFSEQGTFNAGIGLPPPVVLEDRETNLSGEDKQRFMGLMRKMLQWMPEHRSTAKELSQDSWLQQQAE</sequence>
<dbReference type="InterPro" id="IPR011009">
    <property type="entry name" value="Kinase-like_dom_sf"/>
</dbReference>
<reference evidence="1 2" key="1">
    <citation type="submission" date="2018-01" db="EMBL/GenBank/DDBJ databases">
        <title>Harnessing the power of phylogenomics to disentangle the directionality and signatures of interkingdom host jumping in the parasitic fungal genus Tolypocladium.</title>
        <authorList>
            <person name="Quandt C.A."/>
            <person name="Patterson W."/>
            <person name="Spatafora J.W."/>
        </authorList>
    </citation>
    <scope>NUCLEOTIDE SEQUENCE [LARGE SCALE GENOMIC DNA]</scope>
    <source>
        <strain evidence="1 2">NRBC 100945</strain>
    </source>
</reference>
<dbReference type="Proteomes" id="UP000237481">
    <property type="component" value="Unassembled WGS sequence"/>
</dbReference>
<keyword evidence="2" id="KW-1185">Reference proteome</keyword>
<dbReference type="STRING" id="94208.A0A2S4LA60"/>
<accession>A0A2S4LA60</accession>
<keyword evidence="1" id="KW-0418">Kinase</keyword>
<dbReference type="AlphaFoldDB" id="A0A2S4LA60"/>
<comment type="caution">
    <text evidence="1">The sequence shown here is derived from an EMBL/GenBank/DDBJ whole genome shotgun (WGS) entry which is preliminary data.</text>
</comment>
<keyword evidence="1" id="KW-0808">Transferase</keyword>
<protein>
    <submittedName>
        <fullName evidence="1">Protein kinase-like domain</fullName>
    </submittedName>
</protein>
<dbReference type="OrthoDB" id="5979581at2759"/>
<dbReference type="EMBL" id="PKSG01000047">
    <property type="protein sequence ID" value="POR39297.1"/>
    <property type="molecule type" value="Genomic_DNA"/>
</dbReference>
<proteinExistence type="predicted"/>